<protein>
    <submittedName>
        <fullName evidence="1">Uncharacterized protein</fullName>
    </submittedName>
</protein>
<organism evidence="1 2">
    <name type="scientific">Luteimonas terricola</name>
    <dbReference type="NCBI Taxonomy" id="645597"/>
    <lineage>
        <taxon>Bacteria</taxon>
        <taxon>Pseudomonadati</taxon>
        <taxon>Pseudomonadota</taxon>
        <taxon>Gammaproteobacteria</taxon>
        <taxon>Lysobacterales</taxon>
        <taxon>Lysobacteraceae</taxon>
        <taxon>Luteimonas</taxon>
    </lineage>
</organism>
<dbReference type="EMBL" id="BMME01000006">
    <property type="protein sequence ID" value="GGK17241.1"/>
    <property type="molecule type" value="Genomic_DNA"/>
</dbReference>
<reference evidence="2" key="1">
    <citation type="journal article" date="2019" name="Int. J. Syst. Evol. Microbiol.">
        <title>The Global Catalogue of Microorganisms (GCM) 10K type strain sequencing project: providing services to taxonomists for standard genome sequencing and annotation.</title>
        <authorList>
            <consortium name="The Broad Institute Genomics Platform"/>
            <consortium name="The Broad Institute Genome Sequencing Center for Infectious Disease"/>
            <person name="Wu L."/>
            <person name="Ma J."/>
        </authorList>
    </citation>
    <scope>NUCLEOTIDE SEQUENCE [LARGE SCALE GENOMIC DNA]</scope>
    <source>
        <strain evidence="2">CGMCC 1.8985</strain>
    </source>
</reference>
<keyword evidence="2" id="KW-1185">Reference proteome</keyword>
<gene>
    <name evidence="1" type="ORF">GCM10011394_28060</name>
</gene>
<name>A0ABQ2EQH6_9GAMM</name>
<proteinExistence type="predicted"/>
<comment type="caution">
    <text evidence="1">The sequence shown here is derived from an EMBL/GenBank/DDBJ whole genome shotgun (WGS) entry which is preliminary data.</text>
</comment>
<evidence type="ECO:0000313" key="2">
    <source>
        <dbReference type="Proteomes" id="UP000599009"/>
    </source>
</evidence>
<evidence type="ECO:0000313" key="1">
    <source>
        <dbReference type="EMBL" id="GGK17241.1"/>
    </source>
</evidence>
<dbReference type="Proteomes" id="UP000599009">
    <property type="component" value="Unassembled WGS sequence"/>
</dbReference>
<sequence>MNTYLMLGIAAFLSTGEASFTDKDARELCEHFGCYDATNHAKYIKEFGNKITGSKSSGWKLTAPGLNAAAELVKS</sequence>
<accession>A0ABQ2EQH6</accession>